<dbReference type="InterPro" id="IPR006342">
    <property type="entry name" value="FkbM_mtfrase"/>
</dbReference>
<dbReference type="Pfam" id="PF05050">
    <property type="entry name" value="Methyltransf_21"/>
    <property type="match status" value="1"/>
</dbReference>
<evidence type="ECO:0000259" key="1">
    <source>
        <dbReference type="Pfam" id="PF05050"/>
    </source>
</evidence>
<dbReference type="GO" id="GO:0008168">
    <property type="term" value="F:methyltransferase activity"/>
    <property type="evidence" value="ECO:0007669"/>
    <property type="project" value="UniProtKB-KW"/>
</dbReference>
<dbReference type="Proteomes" id="UP000228948">
    <property type="component" value="Chromosome"/>
</dbReference>
<keyword evidence="2" id="KW-0808">Transferase</keyword>
<dbReference type="OrthoDB" id="4104638at2"/>
<dbReference type="AlphaFoldDB" id="A0A2K8KDU2"/>
<sequence length="243" mass="26810">MDRWLGLARSLIIYHNPATIRGWRRFYGQILCEGDVVFDVGAHVGTRARAMRKAGAKVIALEPQSLFASYLRLTLPKDITLLESAVGGSDAVAEMAVSSRHPTVSSMQSKFVAGAATAPGFDHVQWDSVQRVQMVTLDGLIQRYGLPSYIKIDVEGFELEVLSGLSRPVPMLSVEFLPGFPDLSFAVLDRIEELGRYKFNPVVGEDAKFLWPEWRNGAAMREWLAGLPADAVSGDIFARVVQD</sequence>
<feature type="domain" description="Methyltransferase FkbM" evidence="1">
    <location>
        <begin position="39"/>
        <end position="167"/>
    </location>
</feature>
<evidence type="ECO:0000313" key="2">
    <source>
        <dbReference type="EMBL" id="ATX67602.1"/>
    </source>
</evidence>
<name>A0A2K8KDU2_9RHOB</name>
<dbReference type="KEGG" id="rbg:BG454_01410"/>
<organism evidence="2 3">
    <name type="scientific">Roseinatronobacter bogoriensis subsp. barguzinensis</name>
    <dbReference type="NCBI Taxonomy" id="441209"/>
    <lineage>
        <taxon>Bacteria</taxon>
        <taxon>Pseudomonadati</taxon>
        <taxon>Pseudomonadota</taxon>
        <taxon>Alphaproteobacteria</taxon>
        <taxon>Rhodobacterales</taxon>
        <taxon>Paracoccaceae</taxon>
        <taxon>Roseinatronobacter</taxon>
    </lineage>
</organism>
<proteinExistence type="predicted"/>
<dbReference type="GO" id="GO:0032259">
    <property type="term" value="P:methylation"/>
    <property type="evidence" value="ECO:0007669"/>
    <property type="project" value="UniProtKB-KW"/>
</dbReference>
<accession>A0A2K8KDU2</accession>
<keyword evidence="3" id="KW-1185">Reference proteome</keyword>
<dbReference type="PANTHER" id="PTHR34203">
    <property type="entry name" value="METHYLTRANSFERASE, FKBM FAMILY PROTEIN"/>
    <property type="match status" value="1"/>
</dbReference>
<dbReference type="NCBIfam" id="TIGR01444">
    <property type="entry name" value="fkbM_fam"/>
    <property type="match status" value="1"/>
</dbReference>
<dbReference type="InterPro" id="IPR052514">
    <property type="entry name" value="SAM-dependent_MTase"/>
</dbReference>
<dbReference type="InterPro" id="IPR029063">
    <property type="entry name" value="SAM-dependent_MTases_sf"/>
</dbReference>
<dbReference type="PANTHER" id="PTHR34203:SF15">
    <property type="entry name" value="SLL1173 PROTEIN"/>
    <property type="match status" value="1"/>
</dbReference>
<reference evidence="2 3" key="1">
    <citation type="submission" date="2017-11" db="EMBL/GenBank/DDBJ databases">
        <title>Revised Sequence and Annotation of the Rhodobaca barguzinensis strain alga05 Genome.</title>
        <authorList>
            <person name="Kopejtka K."/>
            <person name="Tomasch J.M."/>
            <person name="Bunk B."/>
            <person name="Koblizek M."/>
        </authorList>
    </citation>
    <scope>NUCLEOTIDE SEQUENCE [LARGE SCALE GENOMIC DNA]</scope>
    <source>
        <strain evidence="3">alga05</strain>
    </source>
</reference>
<protein>
    <submittedName>
        <fullName evidence="2">FkbM family methyltransferase</fullName>
    </submittedName>
</protein>
<evidence type="ECO:0000313" key="3">
    <source>
        <dbReference type="Proteomes" id="UP000228948"/>
    </source>
</evidence>
<gene>
    <name evidence="2" type="ORF">BG454_01410</name>
</gene>
<dbReference type="EMBL" id="CP024899">
    <property type="protein sequence ID" value="ATX67602.1"/>
    <property type="molecule type" value="Genomic_DNA"/>
</dbReference>
<dbReference type="Gene3D" id="3.40.50.150">
    <property type="entry name" value="Vaccinia Virus protein VP39"/>
    <property type="match status" value="1"/>
</dbReference>
<keyword evidence="2" id="KW-0489">Methyltransferase</keyword>
<dbReference type="STRING" id="441209.GCA_001870665_00953"/>
<dbReference type="RefSeq" id="WP_071481946.1">
    <property type="nucleotide sequence ID" value="NZ_CP024899.1"/>
</dbReference>
<dbReference type="SUPFAM" id="SSF53335">
    <property type="entry name" value="S-adenosyl-L-methionine-dependent methyltransferases"/>
    <property type="match status" value="1"/>
</dbReference>